<sequence>MPPWREVVTVARGQCLCGSVRYVVRGQLRDAIICHCRDCRRWHGTSPAMVAADRAAVEITGDELTWYETEDKPRRGFCRRCGASLFWDATERPSLTIAAGTLDDPTGTTVKAHIFTSHRQDYETTLPDDGLPHHPYSAPPGEASVS</sequence>
<dbReference type="Gene3D" id="3.90.1590.10">
    <property type="entry name" value="glutathione-dependent formaldehyde- activating enzyme (gfa)"/>
    <property type="match status" value="1"/>
</dbReference>
<gene>
    <name evidence="7" type="ORF">ACFQGD_13345</name>
</gene>
<evidence type="ECO:0000256" key="3">
    <source>
        <dbReference type="ARBA" id="ARBA00022833"/>
    </source>
</evidence>
<keyword evidence="2" id="KW-0479">Metal-binding</keyword>
<name>A0ABW2C0Q1_9PSEU</name>
<evidence type="ECO:0000259" key="6">
    <source>
        <dbReference type="PROSITE" id="PS51891"/>
    </source>
</evidence>
<dbReference type="RefSeq" id="WP_390221055.1">
    <property type="nucleotide sequence ID" value="NZ_JBHSXX010000001.1"/>
</dbReference>
<keyword evidence="3" id="KW-0862">Zinc</keyword>
<keyword evidence="8" id="KW-1185">Reference proteome</keyword>
<dbReference type="SUPFAM" id="SSF51316">
    <property type="entry name" value="Mss4-like"/>
    <property type="match status" value="1"/>
</dbReference>
<evidence type="ECO:0000256" key="4">
    <source>
        <dbReference type="ARBA" id="ARBA00023239"/>
    </source>
</evidence>
<dbReference type="EMBL" id="JBHSXX010000001">
    <property type="protein sequence ID" value="MFC6868127.1"/>
    <property type="molecule type" value="Genomic_DNA"/>
</dbReference>
<evidence type="ECO:0000256" key="5">
    <source>
        <dbReference type="SAM" id="MobiDB-lite"/>
    </source>
</evidence>
<evidence type="ECO:0000313" key="7">
    <source>
        <dbReference type="EMBL" id="MFC6868127.1"/>
    </source>
</evidence>
<evidence type="ECO:0000256" key="1">
    <source>
        <dbReference type="ARBA" id="ARBA00005495"/>
    </source>
</evidence>
<comment type="similarity">
    <text evidence="1">Belongs to the Gfa family.</text>
</comment>
<keyword evidence="4" id="KW-0456">Lyase</keyword>
<dbReference type="PANTHER" id="PTHR33337:SF40">
    <property type="entry name" value="CENP-V_GFA DOMAIN-CONTAINING PROTEIN-RELATED"/>
    <property type="match status" value="1"/>
</dbReference>
<dbReference type="InterPro" id="IPR006913">
    <property type="entry name" value="CENP-V/GFA"/>
</dbReference>
<proteinExistence type="inferred from homology"/>
<evidence type="ECO:0000313" key="8">
    <source>
        <dbReference type="Proteomes" id="UP001596337"/>
    </source>
</evidence>
<organism evidence="7 8">
    <name type="scientific">Haloechinothrix salitolerans</name>
    <dbReference type="NCBI Taxonomy" id="926830"/>
    <lineage>
        <taxon>Bacteria</taxon>
        <taxon>Bacillati</taxon>
        <taxon>Actinomycetota</taxon>
        <taxon>Actinomycetes</taxon>
        <taxon>Pseudonocardiales</taxon>
        <taxon>Pseudonocardiaceae</taxon>
        <taxon>Haloechinothrix</taxon>
    </lineage>
</organism>
<dbReference type="PROSITE" id="PS51891">
    <property type="entry name" value="CENP_V_GFA"/>
    <property type="match status" value="1"/>
</dbReference>
<comment type="caution">
    <text evidence="7">The sequence shown here is derived from an EMBL/GenBank/DDBJ whole genome shotgun (WGS) entry which is preliminary data.</text>
</comment>
<reference evidence="8" key="1">
    <citation type="journal article" date="2019" name="Int. J. Syst. Evol. Microbiol.">
        <title>The Global Catalogue of Microorganisms (GCM) 10K type strain sequencing project: providing services to taxonomists for standard genome sequencing and annotation.</title>
        <authorList>
            <consortium name="The Broad Institute Genomics Platform"/>
            <consortium name="The Broad Institute Genome Sequencing Center for Infectious Disease"/>
            <person name="Wu L."/>
            <person name="Ma J."/>
        </authorList>
    </citation>
    <scope>NUCLEOTIDE SEQUENCE [LARGE SCALE GENOMIC DNA]</scope>
    <source>
        <strain evidence="8">KCTC 32255</strain>
    </source>
</reference>
<dbReference type="Proteomes" id="UP001596337">
    <property type="component" value="Unassembled WGS sequence"/>
</dbReference>
<dbReference type="Pfam" id="PF04828">
    <property type="entry name" value="GFA"/>
    <property type="match status" value="1"/>
</dbReference>
<feature type="region of interest" description="Disordered" evidence="5">
    <location>
        <begin position="124"/>
        <end position="146"/>
    </location>
</feature>
<protein>
    <submittedName>
        <fullName evidence="7">GFA family protein</fullName>
    </submittedName>
</protein>
<feature type="domain" description="CENP-V/GFA" evidence="6">
    <location>
        <begin position="11"/>
        <end position="123"/>
    </location>
</feature>
<dbReference type="PANTHER" id="PTHR33337">
    <property type="entry name" value="GFA DOMAIN-CONTAINING PROTEIN"/>
    <property type="match status" value="1"/>
</dbReference>
<evidence type="ECO:0000256" key="2">
    <source>
        <dbReference type="ARBA" id="ARBA00022723"/>
    </source>
</evidence>
<accession>A0ABW2C0Q1</accession>
<dbReference type="InterPro" id="IPR011057">
    <property type="entry name" value="Mss4-like_sf"/>
</dbReference>